<feature type="transmembrane region" description="Helical" evidence="8">
    <location>
        <begin position="41"/>
        <end position="67"/>
    </location>
</feature>
<evidence type="ECO:0000256" key="1">
    <source>
        <dbReference type="ARBA" id="ARBA00022448"/>
    </source>
</evidence>
<dbReference type="InterPro" id="IPR022929">
    <property type="entry name" value="Put_MntP"/>
</dbReference>
<protein>
    <recommendedName>
        <fullName evidence="8">Putative manganese efflux pump MntP</fullName>
    </recommendedName>
</protein>
<accession>A0A4S3PNA3</accession>
<dbReference type="InterPro" id="IPR003810">
    <property type="entry name" value="Mntp/YtaF"/>
</dbReference>
<dbReference type="Pfam" id="PF02659">
    <property type="entry name" value="Mntp"/>
    <property type="match status" value="1"/>
</dbReference>
<dbReference type="GO" id="GO:0005384">
    <property type="term" value="F:manganese ion transmembrane transporter activity"/>
    <property type="evidence" value="ECO:0007669"/>
    <property type="project" value="UniProtKB-UniRule"/>
</dbReference>
<dbReference type="RefSeq" id="WP_136380731.1">
    <property type="nucleotide sequence ID" value="NZ_SLUB01000036.1"/>
</dbReference>
<keyword evidence="10" id="KW-1185">Reference proteome</keyword>
<dbReference type="HAMAP" id="MF_01521">
    <property type="entry name" value="MntP_pump"/>
    <property type="match status" value="1"/>
</dbReference>
<name>A0A4S3PNA3_9BACI</name>
<evidence type="ECO:0000256" key="7">
    <source>
        <dbReference type="ARBA" id="ARBA00023211"/>
    </source>
</evidence>
<keyword evidence="4 8" id="KW-1133">Transmembrane helix</keyword>
<feature type="transmembrane region" description="Helical" evidence="8">
    <location>
        <begin position="136"/>
        <end position="157"/>
    </location>
</feature>
<evidence type="ECO:0000256" key="5">
    <source>
        <dbReference type="ARBA" id="ARBA00023065"/>
    </source>
</evidence>
<keyword evidence="3 8" id="KW-0812">Transmembrane</keyword>
<dbReference type="AlphaFoldDB" id="A0A4S3PNA3"/>
<dbReference type="OrthoDB" id="1679700at2"/>
<evidence type="ECO:0000256" key="8">
    <source>
        <dbReference type="HAMAP-Rule" id="MF_01521"/>
    </source>
</evidence>
<gene>
    <name evidence="8" type="primary">mntP</name>
    <name evidence="9" type="ORF">E1I69_16840</name>
</gene>
<dbReference type="Proteomes" id="UP000306477">
    <property type="component" value="Unassembled WGS sequence"/>
</dbReference>
<evidence type="ECO:0000313" key="9">
    <source>
        <dbReference type="EMBL" id="THE10989.1"/>
    </source>
</evidence>
<evidence type="ECO:0000256" key="4">
    <source>
        <dbReference type="ARBA" id="ARBA00022989"/>
    </source>
</evidence>
<evidence type="ECO:0000256" key="3">
    <source>
        <dbReference type="ARBA" id="ARBA00022692"/>
    </source>
</evidence>
<dbReference type="STRING" id="1033734.GCA_000285535_02563"/>
<reference evidence="9 10" key="1">
    <citation type="journal article" date="2019" name="Indoor Air">
        <title>Impacts of indoor surface finishes on bacterial viability.</title>
        <authorList>
            <person name="Hu J."/>
            <person name="Maamar S.B."/>
            <person name="Glawe A.J."/>
            <person name="Gottel N."/>
            <person name="Gilbert J.A."/>
            <person name="Hartmann E.M."/>
        </authorList>
    </citation>
    <scope>NUCLEOTIDE SEQUENCE [LARGE SCALE GENOMIC DNA]</scope>
    <source>
        <strain evidence="9 10">AF060A6</strain>
    </source>
</reference>
<dbReference type="EMBL" id="SLUB01000036">
    <property type="protein sequence ID" value="THE10989.1"/>
    <property type="molecule type" value="Genomic_DNA"/>
</dbReference>
<comment type="similarity">
    <text evidence="8">Belongs to the MntP (TC 9.B.29) family.</text>
</comment>
<sequence>MDITAFLGEIITLFIMAFALGMDAFSVGLGMGLIRLRLKQIFSIGMTIGLFHMWMPLAGMMIGHFLSDTFGAIATYVGGGLLLFLGLQMIISSFKDDDQQRMITPVGFGLFIFALSVSLDSFSVGLSLGIYGAKTVMVILMFGIVSMVLSWIGLLLGRKVQNWLGTYSEVLGGCILLVFGVKLLFPL</sequence>
<evidence type="ECO:0000256" key="2">
    <source>
        <dbReference type="ARBA" id="ARBA00022475"/>
    </source>
</evidence>
<feature type="transmembrane region" description="Helical" evidence="8">
    <location>
        <begin position="106"/>
        <end position="130"/>
    </location>
</feature>
<keyword evidence="7 8" id="KW-0464">Manganese</keyword>
<comment type="function">
    <text evidence="8">Probably functions as a manganese efflux pump.</text>
</comment>
<keyword evidence="2 8" id="KW-1003">Cell membrane</keyword>
<dbReference type="PANTHER" id="PTHR35529">
    <property type="entry name" value="MANGANESE EFFLUX PUMP MNTP-RELATED"/>
    <property type="match status" value="1"/>
</dbReference>
<organism evidence="9 10">
    <name type="scientific">Bacillus timonensis</name>
    <dbReference type="NCBI Taxonomy" id="1033734"/>
    <lineage>
        <taxon>Bacteria</taxon>
        <taxon>Bacillati</taxon>
        <taxon>Bacillota</taxon>
        <taxon>Bacilli</taxon>
        <taxon>Bacillales</taxon>
        <taxon>Bacillaceae</taxon>
        <taxon>Bacillus</taxon>
    </lineage>
</organism>
<comment type="caution">
    <text evidence="9">The sequence shown here is derived from an EMBL/GenBank/DDBJ whole genome shotgun (WGS) entry which is preliminary data.</text>
</comment>
<comment type="subcellular location">
    <subcellularLocation>
        <location evidence="8">Cell membrane</location>
        <topology evidence="8">Multi-pass membrane protein</topology>
    </subcellularLocation>
</comment>
<keyword evidence="6 8" id="KW-0472">Membrane</keyword>
<evidence type="ECO:0000256" key="6">
    <source>
        <dbReference type="ARBA" id="ARBA00023136"/>
    </source>
</evidence>
<keyword evidence="1 8" id="KW-0813">Transport</keyword>
<feature type="transmembrane region" description="Helical" evidence="8">
    <location>
        <begin position="73"/>
        <end position="94"/>
    </location>
</feature>
<dbReference type="PANTHER" id="PTHR35529:SF1">
    <property type="entry name" value="MANGANESE EFFLUX PUMP MNTP-RELATED"/>
    <property type="match status" value="1"/>
</dbReference>
<feature type="transmembrane region" description="Helical" evidence="8">
    <location>
        <begin position="164"/>
        <end position="185"/>
    </location>
</feature>
<feature type="transmembrane region" description="Helical" evidence="8">
    <location>
        <begin position="6"/>
        <end position="29"/>
    </location>
</feature>
<proteinExistence type="inferred from homology"/>
<evidence type="ECO:0000313" key="10">
    <source>
        <dbReference type="Proteomes" id="UP000306477"/>
    </source>
</evidence>
<dbReference type="GO" id="GO:0005886">
    <property type="term" value="C:plasma membrane"/>
    <property type="evidence" value="ECO:0007669"/>
    <property type="project" value="UniProtKB-SubCell"/>
</dbReference>
<keyword evidence="5 8" id="KW-0406">Ion transport</keyword>